<proteinExistence type="predicted"/>
<evidence type="ECO:0000313" key="2">
    <source>
        <dbReference type="EMBL" id="KAK1839992.1"/>
    </source>
</evidence>
<organism evidence="2 3">
    <name type="scientific">Colletotrichum chrysophilum</name>
    <dbReference type="NCBI Taxonomy" id="1836956"/>
    <lineage>
        <taxon>Eukaryota</taxon>
        <taxon>Fungi</taxon>
        <taxon>Dikarya</taxon>
        <taxon>Ascomycota</taxon>
        <taxon>Pezizomycotina</taxon>
        <taxon>Sordariomycetes</taxon>
        <taxon>Hypocreomycetidae</taxon>
        <taxon>Glomerellales</taxon>
        <taxon>Glomerellaceae</taxon>
        <taxon>Colletotrichum</taxon>
        <taxon>Colletotrichum gloeosporioides species complex</taxon>
    </lineage>
</organism>
<comment type="caution">
    <text evidence="2">The sequence shown here is derived from an EMBL/GenBank/DDBJ whole genome shotgun (WGS) entry which is preliminary data.</text>
</comment>
<gene>
    <name evidence="2" type="ORF">CCHR01_17375</name>
</gene>
<dbReference type="Proteomes" id="UP001243330">
    <property type="component" value="Unassembled WGS sequence"/>
</dbReference>
<evidence type="ECO:0000256" key="1">
    <source>
        <dbReference type="SAM" id="MobiDB-lite"/>
    </source>
</evidence>
<reference evidence="2" key="1">
    <citation type="submission" date="2023-01" db="EMBL/GenBank/DDBJ databases">
        <title>Colletotrichum chrysophilum M932 genome sequence.</title>
        <authorList>
            <person name="Baroncelli R."/>
        </authorList>
    </citation>
    <scope>NUCLEOTIDE SEQUENCE</scope>
    <source>
        <strain evidence="2">M932</strain>
    </source>
</reference>
<evidence type="ECO:0000313" key="3">
    <source>
        <dbReference type="Proteomes" id="UP001243330"/>
    </source>
</evidence>
<feature type="compositionally biased region" description="Low complexity" evidence="1">
    <location>
        <begin position="17"/>
        <end position="38"/>
    </location>
</feature>
<feature type="compositionally biased region" description="Acidic residues" evidence="1">
    <location>
        <begin position="146"/>
        <end position="160"/>
    </location>
</feature>
<protein>
    <submittedName>
        <fullName evidence="2">Uncharacterized protein</fullName>
    </submittedName>
</protein>
<feature type="compositionally biased region" description="Basic and acidic residues" evidence="1">
    <location>
        <begin position="131"/>
        <end position="145"/>
    </location>
</feature>
<dbReference type="EMBL" id="JAQOWY010000605">
    <property type="protein sequence ID" value="KAK1839992.1"/>
    <property type="molecule type" value="Genomic_DNA"/>
</dbReference>
<dbReference type="AlphaFoldDB" id="A0AAD9A4I4"/>
<feature type="compositionally biased region" description="Basic and acidic residues" evidence="1">
    <location>
        <begin position="1"/>
        <end position="12"/>
    </location>
</feature>
<sequence>MTIKMSDQDTTAHKRTASSTSAITAGASPPSKRPAAAPAPVPLRRDFPHAVNLVLYRDGDETGSATTVLGVFAALADANDEVRRLAEEQGAKLDENETNSAIAEPARWEGPDGASIWVEVHGVTPKKIVPRKAEPAGEPVKKLYDAEEGEDPDLDDDDADEGGHYD</sequence>
<name>A0AAD9A4I4_9PEZI</name>
<accession>A0AAD9A4I4</accession>
<feature type="region of interest" description="Disordered" evidence="1">
    <location>
        <begin position="1"/>
        <end position="43"/>
    </location>
</feature>
<feature type="region of interest" description="Disordered" evidence="1">
    <location>
        <begin position="128"/>
        <end position="166"/>
    </location>
</feature>
<keyword evidence="3" id="KW-1185">Reference proteome</keyword>